<dbReference type="EMBL" id="LXQA010156831">
    <property type="protein sequence ID" value="MCI27015.1"/>
    <property type="molecule type" value="Genomic_DNA"/>
</dbReference>
<dbReference type="InterPro" id="IPR023213">
    <property type="entry name" value="CAT-like_dom_sf"/>
</dbReference>
<organism evidence="2 3">
    <name type="scientific">Trifolium medium</name>
    <dbReference type="NCBI Taxonomy" id="97028"/>
    <lineage>
        <taxon>Eukaryota</taxon>
        <taxon>Viridiplantae</taxon>
        <taxon>Streptophyta</taxon>
        <taxon>Embryophyta</taxon>
        <taxon>Tracheophyta</taxon>
        <taxon>Spermatophyta</taxon>
        <taxon>Magnoliopsida</taxon>
        <taxon>eudicotyledons</taxon>
        <taxon>Gunneridae</taxon>
        <taxon>Pentapetalae</taxon>
        <taxon>rosids</taxon>
        <taxon>fabids</taxon>
        <taxon>Fabales</taxon>
        <taxon>Fabaceae</taxon>
        <taxon>Papilionoideae</taxon>
        <taxon>50 kb inversion clade</taxon>
        <taxon>NPAAA clade</taxon>
        <taxon>Hologalegina</taxon>
        <taxon>IRL clade</taxon>
        <taxon>Trifolieae</taxon>
        <taxon>Trifolium</taxon>
    </lineage>
</organism>
<dbReference type="Pfam" id="PF02458">
    <property type="entry name" value="Transferase"/>
    <property type="match status" value="1"/>
</dbReference>
<proteinExistence type="predicted"/>
<keyword evidence="1 2" id="KW-0808">Transferase</keyword>
<dbReference type="InterPro" id="IPR051283">
    <property type="entry name" value="Sec_Metabolite_Acyltrans"/>
</dbReference>
<feature type="non-terminal residue" evidence="2">
    <location>
        <position position="132"/>
    </location>
</feature>
<accession>A0A392QUU1</accession>
<sequence>MSSMNYIQKGLLFKKPTQQNNQQDFVENLLEKLKHSLSIALFHFYPLSGHVVTQKSQDPPSYVIFVDCSNNNTGAKFIYATLDMTVSDILTPIDVPLVVKSLFDLDKAINHDGHTMPLLSIQVTELVDGVFV</sequence>
<evidence type="ECO:0000313" key="3">
    <source>
        <dbReference type="Proteomes" id="UP000265520"/>
    </source>
</evidence>
<dbReference type="Gene3D" id="3.30.559.10">
    <property type="entry name" value="Chloramphenicol acetyltransferase-like domain"/>
    <property type="match status" value="1"/>
</dbReference>
<dbReference type="PANTHER" id="PTHR31896">
    <property type="entry name" value="FAMILY REGULATORY PROTEIN, PUTATIVE (AFU_ORTHOLOGUE AFUA_3G14730)-RELATED"/>
    <property type="match status" value="1"/>
</dbReference>
<evidence type="ECO:0000256" key="1">
    <source>
        <dbReference type="ARBA" id="ARBA00022679"/>
    </source>
</evidence>
<dbReference type="Proteomes" id="UP000265520">
    <property type="component" value="Unassembled WGS sequence"/>
</dbReference>
<comment type="caution">
    <text evidence="2">The sequence shown here is derived from an EMBL/GenBank/DDBJ whole genome shotgun (WGS) entry which is preliminary data.</text>
</comment>
<reference evidence="2 3" key="1">
    <citation type="journal article" date="2018" name="Front. Plant Sci.">
        <title>Red Clover (Trifolium pratense) and Zigzag Clover (T. medium) - A Picture of Genomic Similarities and Differences.</title>
        <authorList>
            <person name="Dluhosova J."/>
            <person name="Istvanek J."/>
            <person name="Nedelnik J."/>
            <person name="Repkova J."/>
        </authorList>
    </citation>
    <scope>NUCLEOTIDE SEQUENCE [LARGE SCALE GENOMIC DNA]</scope>
    <source>
        <strain evidence="3">cv. 10/8</strain>
        <tissue evidence="2">Leaf</tissue>
    </source>
</reference>
<name>A0A392QUU1_9FABA</name>
<keyword evidence="3" id="KW-1185">Reference proteome</keyword>
<protein>
    <submittedName>
        <fullName evidence="2">Putative acetyltransferase</fullName>
    </submittedName>
</protein>
<evidence type="ECO:0000313" key="2">
    <source>
        <dbReference type="EMBL" id="MCI27015.1"/>
    </source>
</evidence>
<dbReference type="AlphaFoldDB" id="A0A392QUU1"/>
<dbReference type="PANTHER" id="PTHR31896:SF46">
    <property type="entry name" value="HXXXD-TYPE ACYL-TRANSFERASE FAMILY PROTEIN"/>
    <property type="match status" value="1"/>
</dbReference>
<dbReference type="GO" id="GO:0016740">
    <property type="term" value="F:transferase activity"/>
    <property type="evidence" value="ECO:0007669"/>
    <property type="project" value="UniProtKB-KW"/>
</dbReference>